<accession>K2JX93</accession>
<dbReference type="InterPro" id="IPR050902">
    <property type="entry name" value="ABC_Transporter_SBP"/>
</dbReference>
<dbReference type="eggNOG" id="COG4558">
    <property type="taxonomic scope" value="Bacteria"/>
</dbReference>
<dbReference type="AlphaFoldDB" id="K2JX93"/>
<feature type="domain" description="Fe/B12 periplasmic-binding" evidence="2">
    <location>
        <begin position="19"/>
        <end position="256"/>
    </location>
</feature>
<reference evidence="3 4" key="1">
    <citation type="journal article" date="2012" name="J. Bacteriol.">
        <title>Genome Sequence of Gallaecimonas xiamenensis Type Strain 3-C-1.</title>
        <authorList>
            <person name="Lai Q."/>
            <person name="Wang L."/>
            <person name="Wang W."/>
            <person name="Shao Z."/>
        </authorList>
    </citation>
    <scope>NUCLEOTIDE SEQUENCE [LARGE SCALE GENOMIC DNA]</scope>
    <source>
        <strain evidence="3 4">3-C-1</strain>
    </source>
</reference>
<protein>
    <submittedName>
        <fullName evidence="3">Periplasmic binding protein</fullName>
    </submittedName>
</protein>
<dbReference type="EMBL" id="AMRI01000022">
    <property type="protein sequence ID" value="EKE69870.1"/>
    <property type="molecule type" value="Genomic_DNA"/>
</dbReference>
<comment type="caution">
    <text evidence="3">The sequence shown here is derived from an EMBL/GenBank/DDBJ whole genome shotgun (WGS) entry which is preliminary data.</text>
</comment>
<evidence type="ECO:0000256" key="1">
    <source>
        <dbReference type="SAM" id="SignalP"/>
    </source>
</evidence>
<dbReference type="PROSITE" id="PS50983">
    <property type="entry name" value="FE_B12_PBP"/>
    <property type="match status" value="1"/>
</dbReference>
<proteinExistence type="predicted"/>
<keyword evidence="4" id="KW-1185">Reference proteome</keyword>
<dbReference type="SUPFAM" id="SSF53807">
    <property type="entry name" value="Helical backbone' metal receptor"/>
    <property type="match status" value="1"/>
</dbReference>
<dbReference type="InterPro" id="IPR002491">
    <property type="entry name" value="ABC_transptr_periplasmic_BD"/>
</dbReference>
<dbReference type="Proteomes" id="UP000006755">
    <property type="component" value="Unassembled WGS sequence"/>
</dbReference>
<dbReference type="Gene3D" id="3.40.50.1980">
    <property type="entry name" value="Nitrogenase molybdenum iron protein domain"/>
    <property type="match status" value="2"/>
</dbReference>
<organism evidence="3 4">
    <name type="scientific">Gallaecimonas xiamenensis 3-C-1</name>
    <dbReference type="NCBI Taxonomy" id="745411"/>
    <lineage>
        <taxon>Bacteria</taxon>
        <taxon>Pseudomonadati</taxon>
        <taxon>Pseudomonadota</taxon>
        <taxon>Gammaproteobacteria</taxon>
        <taxon>Enterobacterales</taxon>
        <taxon>Gallaecimonadaceae</taxon>
        <taxon>Gallaecimonas</taxon>
    </lineage>
</organism>
<dbReference type="PANTHER" id="PTHR30535">
    <property type="entry name" value="VITAMIN B12-BINDING PROTEIN"/>
    <property type="match status" value="1"/>
</dbReference>
<feature type="signal peptide" evidence="1">
    <location>
        <begin position="1"/>
        <end position="16"/>
    </location>
</feature>
<name>K2JX93_9GAMM</name>
<dbReference type="RefSeq" id="WP_008485693.1">
    <property type="nucleotide sequence ID" value="NZ_AMRI01000022.1"/>
</dbReference>
<evidence type="ECO:0000313" key="4">
    <source>
        <dbReference type="Proteomes" id="UP000006755"/>
    </source>
</evidence>
<evidence type="ECO:0000313" key="3">
    <source>
        <dbReference type="EMBL" id="EKE69870.1"/>
    </source>
</evidence>
<dbReference type="STRING" id="745411.B3C1_14320"/>
<gene>
    <name evidence="3" type="ORF">B3C1_14320</name>
</gene>
<dbReference type="Pfam" id="PF01497">
    <property type="entry name" value="Peripla_BP_2"/>
    <property type="match status" value="1"/>
</dbReference>
<feature type="chain" id="PRO_5003861850" evidence="1">
    <location>
        <begin position="17"/>
        <end position="256"/>
    </location>
</feature>
<evidence type="ECO:0000259" key="2">
    <source>
        <dbReference type="PROSITE" id="PS50983"/>
    </source>
</evidence>
<dbReference type="PANTHER" id="PTHR30535:SF4">
    <property type="entry name" value="HEMIN-BINDING PERIPLASMIC PROTEIN HMUT"/>
    <property type="match status" value="1"/>
</dbReference>
<dbReference type="OrthoDB" id="9797736at2"/>
<keyword evidence="1" id="KW-0732">Signal</keyword>
<sequence length="256" mass="26680">MTRLLGLLLLPTLAWAQPKLVTTGASVTQIVQALGGDTYIVGTDSTSPGEHPKLGYFRQLGAEGVLSLAPTEIWAAPGTGPASVLAQLADSGIRVRQLPAEPGLEGLFNHIQTLGQWLDKPDRAEALVTQIQAGLAALPPLAGKPKALFLLGAGERGLTAAGAQTWPDTLMTLAGIDNLAASQNGYKAFSREMLLAGVDLILVPEHLSSDPQALCQSPPLDILGPRCHVRALPADLVMSQGPAVVEAVKAIRHALP</sequence>